<name>A0A3G7TN30_9PSED</name>
<dbReference type="PANTHER" id="PTHR44051:SF19">
    <property type="entry name" value="DISULFIDE-BOND OXIDOREDUCTASE YFCG"/>
    <property type="match status" value="1"/>
</dbReference>
<sequence length="207" mass="23362">MLKIWGRKNSSNVRKALWCAEELGLTYEAVDAGGAFGVVDTPAYRAMNPNGRIPLIEDDGFVLWESNTIVRYLAARHAAGTAWYPDDVRARASAEKWMDWTTSTFAEPFRHLFWGVLRTPAQQQDWDKINAALHNCGELLAVVDQALAEQPYLSGEEIGIGDIPLGSFIYAWFEMPIERPPLSNLQAWYARLQQRPAYRKAVMTALT</sequence>
<dbReference type="SFLD" id="SFLDG00358">
    <property type="entry name" value="Main_(cytGST)"/>
    <property type="match status" value="1"/>
</dbReference>
<accession>A0A3G7TN30</accession>
<feature type="domain" description="GST C-terminal" evidence="4">
    <location>
        <begin position="87"/>
        <end position="207"/>
    </location>
</feature>
<dbReference type="AlphaFoldDB" id="A0A3G7TN30"/>
<dbReference type="Gene3D" id="1.20.1050.10">
    <property type="match status" value="1"/>
</dbReference>
<dbReference type="PANTHER" id="PTHR44051">
    <property type="entry name" value="GLUTATHIONE S-TRANSFERASE-RELATED"/>
    <property type="match status" value="1"/>
</dbReference>
<dbReference type="RefSeq" id="WP_124319895.1">
    <property type="nucleotide sequence ID" value="NZ_CP027753.1"/>
</dbReference>
<dbReference type="InterPro" id="IPR036249">
    <property type="entry name" value="Thioredoxin-like_sf"/>
</dbReference>
<dbReference type="Gene3D" id="3.40.30.10">
    <property type="entry name" value="Glutaredoxin"/>
    <property type="match status" value="1"/>
</dbReference>
<dbReference type="SUPFAM" id="SSF47616">
    <property type="entry name" value="GST C-terminal domain-like"/>
    <property type="match status" value="1"/>
</dbReference>
<evidence type="ECO:0000259" key="4">
    <source>
        <dbReference type="PROSITE" id="PS50405"/>
    </source>
</evidence>
<dbReference type="Pfam" id="PF13409">
    <property type="entry name" value="GST_N_2"/>
    <property type="match status" value="1"/>
</dbReference>
<dbReference type="GO" id="GO:0016740">
    <property type="term" value="F:transferase activity"/>
    <property type="evidence" value="ECO:0007669"/>
    <property type="project" value="UniProtKB-KW"/>
</dbReference>
<dbReference type="PROSITE" id="PS50404">
    <property type="entry name" value="GST_NTER"/>
    <property type="match status" value="1"/>
</dbReference>
<dbReference type="InterPro" id="IPR040079">
    <property type="entry name" value="Glutathione_S-Trfase"/>
</dbReference>
<feature type="domain" description="GST N-terminal" evidence="3">
    <location>
        <begin position="1"/>
        <end position="81"/>
    </location>
</feature>
<protein>
    <submittedName>
        <fullName evidence="5">Putative glutathione S-transferase-like protein</fullName>
    </submittedName>
</protein>
<evidence type="ECO:0000259" key="3">
    <source>
        <dbReference type="PROSITE" id="PS50404"/>
    </source>
</evidence>
<dbReference type="InterPro" id="IPR010987">
    <property type="entry name" value="Glutathione-S-Trfase_C-like"/>
</dbReference>
<dbReference type="SFLD" id="SFLDG01150">
    <property type="entry name" value="Main.1:_Beta-like"/>
    <property type="match status" value="1"/>
</dbReference>
<dbReference type="InterPro" id="IPR036282">
    <property type="entry name" value="Glutathione-S-Trfase_C_sf"/>
</dbReference>
<gene>
    <name evidence="5" type="ORF">C4K04_1995</name>
</gene>
<evidence type="ECO:0000313" key="5">
    <source>
        <dbReference type="EMBL" id="AZE47679.1"/>
    </source>
</evidence>
<dbReference type="CDD" id="cd03180">
    <property type="entry name" value="GST_C_2"/>
    <property type="match status" value="1"/>
</dbReference>
<dbReference type="CDD" id="cd03047">
    <property type="entry name" value="GST_N_2"/>
    <property type="match status" value="1"/>
</dbReference>
<reference evidence="5 6" key="1">
    <citation type="submission" date="2018-03" db="EMBL/GenBank/DDBJ databases">
        <title>Diversity of phytobeneficial traits revealed by whole-genome analysis of worldwide-isolated phenazine-producing Pseudomonas spp.</title>
        <authorList>
            <person name="Biessy A."/>
            <person name="Novinscak A."/>
            <person name="Blom J."/>
            <person name="Leger G."/>
            <person name="Thomashow L.S."/>
            <person name="Cazorla F.M."/>
            <person name="Josic D."/>
            <person name="Filion M."/>
        </authorList>
    </citation>
    <scope>NUCLEOTIDE SEQUENCE [LARGE SCALE GENOMIC DNA]</scope>
    <source>
        <strain evidence="5 6">B25</strain>
    </source>
</reference>
<evidence type="ECO:0000256" key="2">
    <source>
        <dbReference type="ARBA" id="ARBA00022679"/>
    </source>
</evidence>
<comment type="similarity">
    <text evidence="1">Belongs to the GST superfamily.</text>
</comment>
<dbReference type="SUPFAM" id="SSF52833">
    <property type="entry name" value="Thioredoxin-like"/>
    <property type="match status" value="1"/>
</dbReference>
<dbReference type="Pfam" id="PF00043">
    <property type="entry name" value="GST_C"/>
    <property type="match status" value="1"/>
</dbReference>
<dbReference type="Proteomes" id="UP000268048">
    <property type="component" value="Chromosome"/>
</dbReference>
<dbReference type="InterPro" id="IPR004045">
    <property type="entry name" value="Glutathione_S-Trfase_N"/>
</dbReference>
<dbReference type="PROSITE" id="PS50405">
    <property type="entry name" value="GST_CTER"/>
    <property type="match status" value="1"/>
</dbReference>
<organism evidence="5 6">
    <name type="scientific">Pseudomonas chlororaphis</name>
    <dbReference type="NCBI Taxonomy" id="587753"/>
    <lineage>
        <taxon>Bacteria</taxon>
        <taxon>Pseudomonadati</taxon>
        <taxon>Pseudomonadota</taxon>
        <taxon>Gammaproteobacteria</taxon>
        <taxon>Pseudomonadales</taxon>
        <taxon>Pseudomonadaceae</taxon>
        <taxon>Pseudomonas</taxon>
    </lineage>
</organism>
<proteinExistence type="inferred from homology"/>
<keyword evidence="2 5" id="KW-0808">Transferase</keyword>
<dbReference type="EMBL" id="CP027753">
    <property type="protein sequence ID" value="AZE47679.1"/>
    <property type="molecule type" value="Genomic_DNA"/>
</dbReference>
<dbReference type="SFLD" id="SFLDS00019">
    <property type="entry name" value="Glutathione_Transferase_(cytos"/>
    <property type="match status" value="1"/>
</dbReference>
<evidence type="ECO:0000256" key="1">
    <source>
        <dbReference type="ARBA" id="ARBA00007409"/>
    </source>
</evidence>
<evidence type="ECO:0000313" key="6">
    <source>
        <dbReference type="Proteomes" id="UP000268048"/>
    </source>
</evidence>
<dbReference type="InterPro" id="IPR004046">
    <property type="entry name" value="GST_C"/>
</dbReference>
<dbReference type="FunFam" id="3.40.30.10:FF:000039">
    <property type="entry name" value="Glutathione S-transferase domain"/>
    <property type="match status" value="1"/>
</dbReference>